<accession>A0ABT6P861</accession>
<organism evidence="2 3">
    <name type="scientific">Polyangium sorediatum</name>
    <dbReference type="NCBI Taxonomy" id="889274"/>
    <lineage>
        <taxon>Bacteria</taxon>
        <taxon>Pseudomonadati</taxon>
        <taxon>Myxococcota</taxon>
        <taxon>Polyangia</taxon>
        <taxon>Polyangiales</taxon>
        <taxon>Polyangiaceae</taxon>
        <taxon>Polyangium</taxon>
    </lineage>
</organism>
<gene>
    <name evidence="2" type="ORF">QHF89_45250</name>
</gene>
<evidence type="ECO:0000313" key="3">
    <source>
        <dbReference type="Proteomes" id="UP001160301"/>
    </source>
</evidence>
<keyword evidence="1" id="KW-0732">Signal</keyword>
<name>A0ABT6P861_9BACT</name>
<dbReference type="Proteomes" id="UP001160301">
    <property type="component" value="Unassembled WGS sequence"/>
</dbReference>
<dbReference type="EMBL" id="JARZHI010000094">
    <property type="protein sequence ID" value="MDI1436798.1"/>
    <property type="molecule type" value="Genomic_DNA"/>
</dbReference>
<feature type="chain" id="PRO_5046076385" description="Lipoprotein" evidence="1">
    <location>
        <begin position="20"/>
        <end position="270"/>
    </location>
</feature>
<sequence>MTTTTKLSLVLLAATTLLACSRAPKPSSRHDAVAPVGSVSPVANASDNPFVHPMAPTTARIVYEKHDGSLRMVFHLKNGRVRAETTGGMFAGDDYTVSDGESEVRVFPKQRKVIRFRTAAAHLFEEYRKLGPEAQAAVRRSIDLVLPDLPFYQEGPLEALDVRDIHGLKASCYRRTSQILTSVSEECFWRGIRVWRMGKNPIDGSDLRAGATDVVLGPALDDELFVIPSDYAQELGSTDEIMHGVYASLLERMQSPRFSIAHLDRYAQTP</sequence>
<feature type="signal peptide" evidence="1">
    <location>
        <begin position="1"/>
        <end position="19"/>
    </location>
</feature>
<keyword evidence="3" id="KW-1185">Reference proteome</keyword>
<reference evidence="2 3" key="1">
    <citation type="submission" date="2023-04" db="EMBL/GenBank/DDBJ databases">
        <title>The genome sequence of Polyangium sorediatum DSM14670.</title>
        <authorList>
            <person name="Zhang X."/>
        </authorList>
    </citation>
    <scope>NUCLEOTIDE SEQUENCE [LARGE SCALE GENOMIC DNA]</scope>
    <source>
        <strain evidence="2 3">DSM 14670</strain>
    </source>
</reference>
<evidence type="ECO:0000256" key="1">
    <source>
        <dbReference type="SAM" id="SignalP"/>
    </source>
</evidence>
<protein>
    <recommendedName>
        <fullName evidence="4">Lipoprotein</fullName>
    </recommendedName>
</protein>
<dbReference type="PROSITE" id="PS51257">
    <property type="entry name" value="PROKAR_LIPOPROTEIN"/>
    <property type="match status" value="1"/>
</dbReference>
<proteinExistence type="predicted"/>
<evidence type="ECO:0000313" key="2">
    <source>
        <dbReference type="EMBL" id="MDI1436798.1"/>
    </source>
</evidence>
<dbReference type="RefSeq" id="WP_136973190.1">
    <property type="nucleotide sequence ID" value="NZ_JARZHI010000094.1"/>
</dbReference>
<comment type="caution">
    <text evidence="2">The sequence shown here is derived from an EMBL/GenBank/DDBJ whole genome shotgun (WGS) entry which is preliminary data.</text>
</comment>
<evidence type="ECO:0008006" key="4">
    <source>
        <dbReference type="Google" id="ProtNLM"/>
    </source>
</evidence>